<evidence type="ECO:0000313" key="2">
    <source>
        <dbReference type="Proteomes" id="UP001221757"/>
    </source>
</evidence>
<evidence type="ECO:0000313" key="1">
    <source>
        <dbReference type="EMBL" id="KAJ7649288.1"/>
    </source>
</evidence>
<organism evidence="1 2">
    <name type="scientific">Mycena rosella</name>
    <name type="common">Pink bonnet</name>
    <name type="synonym">Agaricus rosellus</name>
    <dbReference type="NCBI Taxonomy" id="1033263"/>
    <lineage>
        <taxon>Eukaryota</taxon>
        <taxon>Fungi</taxon>
        <taxon>Dikarya</taxon>
        <taxon>Basidiomycota</taxon>
        <taxon>Agaricomycotina</taxon>
        <taxon>Agaricomycetes</taxon>
        <taxon>Agaricomycetidae</taxon>
        <taxon>Agaricales</taxon>
        <taxon>Marasmiineae</taxon>
        <taxon>Mycenaceae</taxon>
        <taxon>Mycena</taxon>
    </lineage>
</organism>
<dbReference type="AlphaFoldDB" id="A0AAD7G181"/>
<proteinExistence type="predicted"/>
<gene>
    <name evidence="1" type="ORF">B0H17DRAFT_1102365</name>
</gene>
<keyword evidence="2" id="KW-1185">Reference proteome</keyword>
<dbReference type="EMBL" id="JARKIE010000365">
    <property type="protein sequence ID" value="KAJ7649288.1"/>
    <property type="molecule type" value="Genomic_DNA"/>
</dbReference>
<reference evidence="1" key="1">
    <citation type="submission" date="2023-03" db="EMBL/GenBank/DDBJ databases">
        <title>Massive genome expansion in bonnet fungi (Mycena s.s.) driven by repeated elements and novel gene families across ecological guilds.</title>
        <authorList>
            <consortium name="Lawrence Berkeley National Laboratory"/>
            <person name="Harder C.B."/>
            <person name="Miyauchi S."/>
            <person name="Viragh M."/>
            <person name="Kuo A."/>
            <person name="Thoen E."/>
            <person name="Andreopoulos B."/>
            <person name="Lu D."/>
            <person name="Skrede I."/>
            <person name="Drula E."/>
            <person name="Henrissat B."/>
            <person name="Morin E."/>
            <person name="Kohler A."/>
            <person name="Barry K."/>
            <person name="LaButti K."/>
            <person name="Morin E."/>
            <person name="Salamov A."/>
            <person name="Lipzen A."/>
            <person name="Mereny Z."/>
            <person name="Hegedus B."/>
            <person name="Baldrian P."/>
            <person name="Stursova M."/>
            <person name="Weitz H."/>
            <person name="Taylor A."/>
            <person name="Grigoriev I.V."/>
            <person name="Nagy L.G."/>
            <person name="Martin F."/>
            <person name="Kauserud H."/>
        </authorList>
    </citation>
    <scope>NUCLEOTIDE SEQUENCE</scope>
    <source>
        <strain evidence="1">CBHHK067</strain>
    </source>
</reference>
<accession>A0AAD7G181</accession>
<comment type="caution">
    <text evidence="1">The sequence shown here is derived from an EMBL/GenBank/DDBJ whole genome shotgun (WGS) entry which is preliminary data.</text>
</comment>
<name>A0AAD7G181_MYCRO</name>
<protein>
    <submittedName>
        <fullName evidence="1">Uncharacterized protein</fullName>
    </submittedName>
</protein>
<dbReference type="Proteomes" id="UP001221757">
    <property type="component" value="Unassembled WGS sequence"/>
</dbReference>
<sequence length="56" mass="6115">MTHCQHLALGPSALNGTAYLNRKVRADGAPFDTFYIPELLVNRMTAVTTVDKPKGL</sequence>